<accession>A0AAD8CB01</accession>
<comment type="caution">
    <text evidence="2">The sequence shown here is derived from an EMBL/GenBank/DDBJ whole genome shotgun (WGS) entry which is preliminary data.</text>
</comment>
<dbReference type="Proteomes" id="UP001233172">
    <property type="component" value="Unassembled WGS sequence"/>
</dbReference>
<evidence type="ECO:0000313" key="2">
    <source>
        <dbReference type="EMBL" id="KAK0069277.1"/>
    </source>
</evidence>
<gene>
    <name evidence="2" type="ORF">Bpfe_001459</name>
</gene>
<evidence type="ECO:0000256" key="1">
    <source>
        <dbReference type="SAM" id="MobiDB-lite"/>
    </source>
</evidence>
<dbReference type="AlphaFoldDB" id="A0AAD8CB01"/>
<reference evidence="2" key="2">
    <citation type="submission" date="2023-04" db="EMBL/GenBank/DDBJ databases">
        <authorList>
            <person name="Bu L."/>
            <person name="Lu L."/>
            <person name="Laidemitt M.R."/>
            <person name="Zhang S.M."/>
            <person name="Mutuku M."/>
            <person name="Mkoji G."/>
            <person name="Steinauer M."/>
            <person name="Loker E.S."/>
        </authorList>
    </citation>
    <scope>NUCLEOTIDE SEQUENCE</scope>
    <source>
        <strain evidence="2">KasaAsao</strain>
        <tissue evidence="2">Whole Snail</tissue>
    </source>
</reference>
<evidence type="ECO:0000313" key="3">
    <source>
        <dbReference type="Proteomes" id="UP001233172"/>
    </source>
</evidence>
<feature type="compositionally biased region" description="Basic and acidic residues" evidence="1">
    <location>
        <begin position="47"/>
        <end position="67"/>
    </location>
</feature>
<keyword evidence="3" id="KW-1185">Reference proteome</keyword>
<reference evidence="2" key="1">
    <citation type="journal article" date="2023" name="PLoS Negl. Trop. Dis.">
        <title>A genome sequence for Biomphalaria pfeifferi, the major vector snail for the human-infecting parasite Schistosoma mansoni.</title>
        <authorList>
            <person name="Bu L."/>
            <person name="Lu L."/>
            <person name="Laidemitt M.R."/>
            <person name="Zhang S.M."/>
            <person name="Mutuku M."/>
            <person name="Mkoji G."/>
            <person name="Steinauer M."/>
            <person name="Loker E.S."/>
        </authorList>
    </citation>
    <scope>NUCLEOTIDE SEQUENCE</scope>
    <source>
        <strain evidence="2">KasaAsao</strain>
    </source>
</reference>
<dbReference type="EMBL" id="JASAOG010000003">
    <property type="protein sequence ID" value="KAK0069277.1"/>
    <property type="molecule type" value="Genomic_DNA"/>
</dbReference>
<proteinExistence type="predicted"/>
<name>A0AAD8CB01_BIOPF</name>
<organism evidence="2 3">
    <name type="scientific">Biomphalaria pfeifferi</name>
    <name type="common">Bloodfluke planorb</name>
    <name type="synonym">Freshwater snail</name>
    <dbReference type="NCBI Taxonomy" id="112525"/>
    <lineage>
        <taxon>Eukaryota</taxon>
        <taxon>Metazoa</taxon>
        <taxon>Spiralia</taxon>
        <taxon>Lophotrochozoa</taxon>
        <taxon>Mollusca</taxon>
        <taxon>Gastropoda</taxon>
        <taxon>Heterobranchia</taxon>
        <taxon>Euthyneura</taxon>
        <taxon>Panpulmonata</taxon>
        <taxon>Hygrophila</taxon>
        <taxon>Lymnaeoidea</taxon>
        <taxon>Planorbidae</taxon>
        <taxon>Biomphalaria</taxon>
    </lineage>
</organism>
<sequence>MRAGMGRMVKPVAPARLVLPSTHYVDEVKIGDRRKAWNVGVSPWRGVEGEHLRQGEGEGKQERRENWLPENVDGQ</sequence>
<protein>
    <submittedName>
        <fullName evidence="2">Uncharacterized protein</fullName>
    </submittedName>
</protein>
<feature type="region of interest" description="Disordered" evidence="1">
    <location>
        <begin position="47"/>
        <end position="75"/>
    </location>
</feature>